<dbReference type="Gene3D" id="3.40.50.1970">
    <property type="match status" value="1"/>
</dbReference>
<name>A0ABX8AWR4_9HYPH</name>
<dbReference type="PANTHER" id="PTHR43633">
    <property type="entry name" value="ALCOHOL DEHYDROGENASE YQHD"/>
    <property type="match status" value="1"/>
</dbReference>
<evidence type="ECO:0000313" key="1">
    <source>
        <dbReference type="EMBL" id="QUS59008.1"/>
    </source>
</evidence>
<dbReference type="PANTHER" id="PTHR43633:SF1">
    <property type="entry name" value="ALCOHOL DEHYDROGENASE YQHD"/>
    <property type="match status" value="1"/>
</dbReference>
<accession>A0ABX8AWR4</accession>
<evidence type="ECO:0008006" key="3">
    <source>
        <dbReference type="Google" id="ProtNLM"/>
    </source>
</evidence>
<keyword evidence="2" id="KW-1185">Reference proteome</keyword>
<gene>
    <name evidence="1" type="ORF">KGB56_26290</name>
</gene>
<dbReference type="Proteomes" id="UP000680706">
    <property type="component" value="Plasmid pAb134-03"/>
</dbReference>
<keyword evidence="1" id="KW-0614">Plasmid</keyword>
<dbReference type="SUPFAM" id="SSF56796">
    <property type="entry name" value="Dehydroquinate synthase-like"/>
    <property type="match status" value="1"/>
</dbReference>
<evidence type="ECO:0000313" key="2">
    <source>
        <dbReference type="Proteomes" id="UP000680706"/>
    </source>
</evidence>
<reference evidence="1 2" key="1">
    <citation type="journal article" date="2021" name="Angew. Chem. Int. Ed. Engl.">
        <title>A novel family of nonribosomal peptides modulate collective behavior in Pseudovibrio bacteria isolated from marine sponges.</title>
        <authorList>
            <person name="Ioca L.P."/>
            <person name="Dai Y."/>
            <person name="Kunakom S."/>
            <person name="Diaz-Espinosa J."/>
            <person name="Krunic A."/>
            <person name="Crnkovic C.M."/>
            <person name="Orjala J."/>
            <person name="Sanchez L.M."/>
            <person name="Ferreira A.G."/>
            <person name="Berlinck R.G.S."/>
            <person name="Eustaquio A.S."/>
        </authorList>
    </citation>
    <scope>NUCLEOTIDE SEQUENCE [LARGE SCALE GENOMIC DNA]</scope>
    <source>
        <strain evidence="1 2">Ab134</strain>
        <plasmid evidence="1 2">pAb134-03</plasmid>
    </source>
</reference>
<sequence>MSYEFNFQYSAPTQIHFGSEKFPLLETLIPRDKKVLILYGGGSIKLNGVYSSVTTALINHVSTEFGGISANPDGSVAKNVGGCDETSFNVGLVIS</sequence>
<organism evidence="1 2">
    <name type="scientific">Pseudovibrio brasiliensis</name>
    <dbReference type="NCBI Taxonomy" id="1898042"/>
    <lineage>
        <taxon>Bacteria</taxon>
        <taxon>Pseudomonadati</taxon>
        <taxon>Pseudomonadota</taxon>
        <taxon>Alphaproteobacteria</taxon>
        <taxon>Hyphomicrobiales</taxon>
        <taxon>Stappiaceae</taxon>
        <taxon>Pseudovibrio</taxon>
    </lineage>
</organism>
<proteinExistence type="predicted"/>
<dbReference type="EMBL" id="CP074129">
    <property type="protein sequence ID" value="QUS59008.1"/>
    <property type="molecule type" value="Genomic_DNA"/>
</dbReference>
<dbReference type="RefSeq" id="WP_075701449.1">
    <property type="nucleotide sequence ID" value="NZ_CP074129.1"/>
</dbReference>
<protein>
    <recommendedName>
        <fullName evidence="3">NADH-dependent butanol dehydrogenase A</fullName>
    </recommendedName>
</protein>
<geneLocation type="plasmid" evidence="1 2">
    <name>pAb134-03</name>
</geneLocation>
<dbReference type="InterPro" id="IPR044731">
    <property type="entry name" value="BDH-like"/>
</dbReference>